<accession>A0A7U3WAL3</accession>
<dbReference type="CDD" id="cd09871">
    <property type="entry name" value="PIN_MtVapC28-VapC30-like"/>
    <property type="match status" value="1"/>
</dbReference>
<gene>
    <name evidence="2" type="ORF">I7X12_08650</name>
</gene>
<organism evidence="2 3">
    <name type="scientific">Halosimplex litoreum</name>
    <dbReference type="NCBI Taxonomy" id="1198301"/>
    <lineage>
        <taxon>Archaea</taxon>
        <taxon>Methanobacteriati</taxon>
        <taxon>Methanobacteriota</taxon>
        <taxon>Stenosarchaea group</taxon>
        <taxon>Halobacteria</taxon>
        <taxon>Halobacteriales</taxon>
        <taxon>Haloarculaceae</taxon>
        <taxon>Halosimplex</taxon>
    </lineage>
</organism>
<dbReference type="EMBL" id="CP065856">
    <property type="protein sequence ID" value="QPV64658.1"/>
    <property type="molecule type" value="Genomic_DNA"/>
</dbReference>
<reference evidence="2 3" key="1">
    <citation type="submission" date="2020-12" db="EMBL/GenBank/DDBJ databases">
        <title>Halosimplex halophilum sp. nov. and Halosimplex salinum sp. nov., two new members of the genus Halosimplex.</title>
        <authorList>
            <person name="Cui H.L."/>
        </authorList>
    </citation>
    <scope>NUCLEOTIDE SEQUENCE [LARGE SCALE GENOMIC DNA]</scope>
    <source>
        <strain evidence="2 3">YGH94</strain>
    </source>
</reference>
<feature type="domain" description="PIN" evidence="1">
    <location>
        <begin position="5"/>
        <end position="149"/>
    </location>
</feature>
<proteinExistence type="predicted"/>
<keyword evidence="3" id="KW-1185">Reference proteome</keyword>
<dbReference type="InterPro" id="IPR002716">
    <property type="entry name" value="PIN_dom"/>
</dbReference>
<dbReference type="GeneID" id="60588557"/>
<evidence type="ECO:0000313" key="2">
    <source>
        <dbReference type="EMBL" id="QPV64658.1"/>
    </source>
</evidence>
<dbReference type="Proteomes" id="UP000595001">
    <property type="component" value="Chromosome"/>
</dbReference>
<dbReference type="Pfam" id="PF01850">
    <property type="entry name" value="PIN"/>
    <property type="match status" value="1"/>
</dbReference>
<sequence length="158" mass="17128">MTTAVDTNALLALLYEDEHADESERALRRAYRDSRLVVAPIVAAELAADGQFADRSALDRFLSDFSIRIAEPSAEARFAAGEAFARYVDRRPDGLQCPACGSERAVECDDCGRSLAPRQHVAADFLIGAHASADADALVSFDSGFYGTYFPSLTVYPE</sequence>
<name>A0A7U3WAL3_9EURY</name>
<evidence type="ECO:0000313" key="3">
    <source>
        <dbReference type="Proteomes" id="UP000595001"/>
    </source>
</evidence>
<evidence type="ECO:0000259" key="1">
    <source>
        <dbReference type="Pfam" id="PF01850"/>
    </source>
</evidence>
<dbReference type="OrthoDB" id="195544at2157"/>
<dbReference type="KEGG" id="hlt:I7X12_08650"/>
<protein>
    <submittedName>
        <fullName evidence="2">Type II toxin-antitoxin system VapC family toxin</fullName>
    </submittedName>
</protein>
<dbReference type="RefSeq" id="WP_198063423.1">
    <property type="nucleotide sequence ID" value="NZ_CP065856.1"/>
</dbReference>
<dbReference type="Gene3D" id="3.40.50.1010">
    <property type="entry name" value="5'-nuclease"/>
    <property type="match status" value="1"/>
</dbReference>
<dbReference type="AlphaFoldDB" id="A0A7U3WAL3"/>
<dbReference type="InterPro" id="IPR029060">
    <property type="entry name" value="PIN-like_dom_sf"/>
</dbReference>
<dbReference type="SUPFAM" id="SSF88723">
    <property type="entry name" value="PIN domain-like"/>
    <property type="match status" value="1"/>
</dbReference>